<dbReference type="Proteomes" id="UP001168877">
    <property type="component" value="Unassembled WGS sequence"/>
</dbReference>
<dbReference type="InterPro" id="IPR032675">
    <property type="entry name" value="LRR_dom_sf"/>
</dbReference>
<feature type="region of interest" description="Disordered" evidence="1">
    <location>
        <begin position="128"/>
        <end position="148"/>
    </location>
</feature>
<dbReference type="Pfam" id="PF00646">
    <property type="entry name" value="F-box"/>
    <property type="match status" value="1"/>
</dbReference>
<evidence type="ECO:0000256" key="1">
    <source>
        <dbReference type="SAM" id="MobiDB-lite"/>
    </source>
</evidence>
<reference evidence="3" key="2">
    <citation type="submission" date="2023-06" db="EMBL/GenBank/DDBJ databases">
        <authorList>
            <person name="Swenson N.G."/>
            <person name="Wegrzyn J.L."/>
            <person name="Mcevoy S.L."/>
        </authorList>
    </citation>
    <scope>NUCLEOTIDE SEQUENCE</scope>
    <source>
        <strain evidence="3">NS2018</strain>
        <tissue evidence="3">Leaf</tissue>
    </source>
</reference>
<feature type="compositionally biased region" description="Acidic residues" evidence="1">
    <location>
        <begin position="129"/>
        <end position="143"/>
    </location>
</feature>
<name>A0AA39RUP7_ACESA</name>
<evidence type="ECO:0000259" key="2">
    <source>
        <dbReference type="PROSITE" id="PS50181"/>
    </source>
</evidence>
<reference evidence="3" key="1">
    <citation type="journal article" date="2022" name="Plant J.">
        <title>Strategies of tolerance reflected in two North American maple genomes.</title>
        <authorList>
            <person name="McEvoy S.L."/>
            <person name="Sezen U.U."/>
            <person name="Trouern-Trend A."/>
            <person name="McMahon S.M."/>
            <person name="Schaberg P.G."/>
            <person name="Yang J."/>
            <person name="Wegrzyn J.L."/>
            <person name="Swenson N.G."/>
        </authorList>
    </citation>
    <scope>NUCLEOTIDE SEQUENCE</scope>
    <source>
        <strain evidence="3">NS2018</strain>
    </source>
</reference>
<dbReference type="InterPro" id="IPR055357">
    <property type="entry name" value="LRR_At1g61320_AtMIF1"/>
</dbReference>
<dbReference type="InterPro" id="IPR001810">
    <property type="entry name" value="F-box_dom"/>
</dbReference>
<dbReference type="InterPro" id="IPR036047">
    <property type="entry name" value="F-box-like_dom_sf"/>
</dbReference>
<dbReference type="SUPFAM" id="SSF52047">
    <property type="entry name" value="RNI-like"/>
    <property type="match status" value="1"/>
</dbReference>
<dbReference type="PANTHER" id="PTHR34145:SF28">
    <property type="entry name" value="F-BOX DOMAIN-CONTAINING PROTEIN"/>
    <property type="match status" value="1"/>
</dbReference>
<dbReference type="Gene3D" id="1.20.1280.50">
    <property type="match status" value="1"/>
</dbReference>
<dbReference type="InterPro" id="IPR055411">
    <property type="entry name" value="LRR_FXL15/At3g58940/PEG3-like"/>
</dbReference>
<dbReference type="InterPro" id="IPR053772">
    <property type="entry name" value="At1g61320/At1g61330-like"/>
</dbReference>
<protein>
    <recommendedName>
        <fullName evidence="2">F-box domain-containing protein</fullName>
    </recommendedName>
</protein>
<evidence type="ECO:0000313" key="3">
    <source>
        <dbReference type="EMBL" id="KAK0578400.1"/>
    </source>
</evidence>
<feature type="domain" description="F-box" evidence="2">
    <location>
        <begin position="8"/>
        <end position="59"/>
    </location>
</feature>
<dbReference type="PANTHER" id="PTHR34145">
    <property type="entry name" value="OS02G0105600 PROTEIN"/>
    <property type="match status" value="1"/>
</dbReference>
<dbReference type="AlphaFoldDB" id="A0AA39RUP7"/>
<sequence>MGDRIGVVDRISELPDFIIHHIMSYLSSGEVAQMSALSKRWNYLWISFPILVFNRWKMKSSRERTDEFIRFVDASILRFCELQVRLQKFRVCMTVHDVERVTSLLDKWIELAVALEVKELDFNVKTDSDGDVEMDGDGGDGDGDGNGNGDSMYSLPESIFSTKFFTTLNLRNCNLEQFSGTIRFQSLKKLLLDKVCIDEQMVQNFIRGCPLLEDLFLSPIRHSDSVCVSPAPKLKILTIDSSSSLSDVDVIEIVSPSLQQCTIISDLSDCVIDMAGCYDLKYLNLTDAEISDEDFHNLILKFPLLEKLILCDCTVGRIAFSNNRLRELKVLYCESLISIDVDAPSLLTFSYECISSPASINIPRTCSWKAHFQFVVNVDTLIWFNSIKELLEVPFEIEELSISICVEWFYKKMTNRDAECCNRHGIKCWQYYLRDFKIESFIPFEDPKPHHIDNLITVLPELRAGTIRFHLDWCFS</sequence>
<organism evidence="3 4">
    <name type="scientific">Acer saccharum</name>
    <name type="common">Sugar maple</name>
    <dbReference type="NCBI Taxonomy" id="4024"/>
    <lineage>
        <taxon>Eukaryota</taxon>
        <taxon>Viridiplantae</taxon>
        <taxon>Streptophyta</taxon>
        <taxon>Embryophyta</taxon>
        <taxon>Tracheophyta</taxon>
        <taxon>Spermatophyta</taxon>
        <taxon>Magnoliopsida</taxon>
        <taxon>eudicotyledons</taxon>
        <taxon>Gunneridae</taxon>
        <taxon>Pentapetalae</taxon>
        <taxon>rosids</taxon>
        <taxon>malvids</taxon>
        <taxon>Sapindales</taxon>
        <taxon>Sapindaceae</taxon>
        <taxon>Hippocastanoideae</taxon>
        <taxon>Acereae</taxon>
        <taxon>Acer</taxon>
    </lineage>
</organism>
<gene>
    <name evidence="3" type="ORF">LWI29_009769</name>
</gene>
<keyword evidence="4" id="KW-1185">Reference proteome</keyword>
<dbReference type="Gene3D" id="3.80.10.10">
    <property type="entry name" value="Ribonuclease Inhibitor"/>
    <property type="match status" value="1"/>
</dbReference>
<accession>A0AA39RUP7</accession>
<proteinExistence type="predicted"/>
<dbReference type="PROSITE" id="PS50181">
    <property type="entry name" value="FBOX"/>
    <property type="match status" value="1"/>
</dbReference>
<dbReference type="Pfam" id="PF23622">
    <property type="entry name" value="LRR_At1g61320_AtMIF1"/>
    <property type="match status" value="1"/>
</dbReference>
<comment type="caution">
    <text evidence="3">The sequence shown here is derived from an EMBL/GenBank/DDBJ whole genome shotgun (WGS) entry which is preliminary data.</text>
</comment>
<evidence type="ECO:0000313" key="4">
    <source>
        <dbReference type="Proteomes" id="UP001168877"/>
    </source>
</evidence>
<dbReference type="EMBL" id="JAUESC010000385">
    <property type="protein sequence ID" value="KAK0578400.1"/>
    <property type="molecule type" value="Genomic_DNA"/>
</dbReference>
<dbReference type="SUPFAM" id="SSF81383">
    <property type="entry name" value="F-box domain"/>
    <property type="match status" value="1"/>
</dbReference>
<dbReference type="Pfam" id="PF24758">
    <property type="entry name" value="LRR_At5g56370"/>
    <property type="match status" value="1"/>
</dbReference>